<comment type="caution">
    <text evidence="2">The sequence shown here is derived from an EMBL/GenBank/DDBJ whole genome shotgun (WGS) entry which is preliminary data.</text>
</comment>
<dbReference type="AlphaFoldDB" id="A0AAN6T223"/>
<proteinExistence type="predicted"/>
<keyword evidence="3" id="KW-1185">Reference proteome</keyword>
<feature type="region of interest" description="Disordered" evidence="1">
    <location>
        <begin position="42"/>
        <end position="63"/>
    </location>
</feature>
<reference evidence="2" key="2">
    <citation type="submission" date="2023-05" db="EMBL/GenBank/DDBJ databases">
        <authorList>
            <consortium name="Lawrence Berkeley National Laboratory"/>
            <person name="Steindorff A."/>
            <person name="Hensen N."/>
            <person name="Bonometti L."/>
            <person name="Westerberg I."/>
            <person name="Brannstrom I.O."/>
            <person name="Guillou S."/>
            <person name="Cros-Aarteil S."/>
            <person name="Calhoun S."/>
            <person name="Haridas S."/>
            <person name="Kuo A."/>
            <person name="Mondo S."/>
            <person name="Pangilinan J."/>
            <person name="Riley R."/>
            <person name="Labutti K."/>
            <person name="Andreopoulos B."/>
            <person name="Lipzen A."/>
            <person name="Chen C."/>
            <person name="Yanf M."/>
            <person name="Daum C."/>
            <person name="Ng V."/>
            <person name="Clum A."/>
            <person name="Ohm R."/>
            <person name="Martin F."/>
            <person name="Silar P."/>
            <person name="Natvig D."/>
            <person name="Lalanne C."/>
            <person name="Gautier V."/>
            <person name="Ament-Velasquez S.L."/>
            <person name="Kruys A."/>
            <person name="Hutchinson M.I."/>
            <person name="Powell A.J."/>
            <person name="Barry K."/>
            <person name="Miller A.N."/>
            <person name="Grigoriev I.V."/>
            <person name="Debuchy R."/>
            <person name="Gladieux P."/>
            <person name="Thoren M.H."/>
            <person name="Johannesson H."/>
        </authorList>
    </citation>
    <scope>NUCLEOTIDE SEQUENCE</scope>
    <source>
        <strain evidence="2">CBS 757.83</strain>
    </source>
</reference>
<sequence length="100" mass="10632">MPTASPRAIGPQVPRPLAALAALDFLSCSMRATKSVCVQPANHHAPAVVRTRSDSKDPGGCGMERRGAALRLLNPRQKGTKPALDLPVMVCPLSALHSWR</sequence>
<dbReference type="Proteomes" id="UP001305647">
    <property type="component" value="Unassembled WGS sequence"/>
</dbReference>
<evidence type="ECO:0000313" key="3">
    <source>
        <dbReference type="Proteomes" id="UP001305647"/>
    </source>
</evidence>
<evidence type="ECO:0000256" key="1">
    <source>
        <dbReference type="SAM" id="MobiDB-lite"/>
    </source>
</evidence>
<dbReference type="EMBL" id="MU863636">
    <property type="protein sequence ID" value="KAK4101172.1"/>
    <property type="molecule type" value="Genomic_DNA"/>
</dbReference>
<reference evidence="2" key="1">
    <citation type="journal article" date="2023" name="Mol. Phylogenet. Evol.">
        <title>Genome-scale phylogeny and comparative genomics of the fungal order Sordariales.</title>
        <authorList>
            <person name="Hensen N."/>
            <person name="Bonometti L."/>
            <person name="Westerberg I."/>
            <person name="Brannstrom I.O."/>
            <person name="Guillou S."/>
            <person name="Cros-Aarteil S."/>
            <person name="Calhoun S."/>
            <person name="Haridas S."/>
            <person name="Kuo A."/>
            <person name="Mondo S."/>
            <person name="Pangilinan J."/>
            <person name="Riley R."/>
            <person name="LaButti K."/>
            <person name="Andreopoulos B."/>
            <person name="Lipzen A."/>
            <person name="Chen C."/>
            <person name="Yan M."/>
            <person name="Daum C."/>
            <person name="Ng V."/>
            <person name="Clum A."/>
            <person name="Steindorff A."/>
            <person name="Ohm R.A."/>
            <person name="Martin F."/>
            <person name="Silar P."/>
            <person name="Natvig D.O."/>
            <person name="Lalanne C."/>
            <person name="Gautier V."/>
            <person name="Ament-Velasquez S.L."/>
            <person name="Kruys A."/>
            <person name="Hutchinson M.I."/>
            <person name="Powell A.J."/>
            <person name="Barry K."/>
            <person name="Miller A.N."/>
            <person name="Grigoriev I.V."/>
            <person name="Debuchy R."/>
            <person name="Gladieux P."/>
            <person name="Hiltunen Thoren M."/>
            <person name="Johannesson H."/>
        </authorList>
    </citation>
    <scope>NUCLEOTIDE SEQUENCE</scope>
    <source>
        <strain evidence="2">CBS 757.83</strain>
    </source>
</reference>
<name>A0AAN6T223_9PEZI</name>
<organism evidence="2 3">
    <name type="scientific">Parathielavia hyrcaniae</name>
    <dbReference type="NCBI Taxonomy" id="113614"/>
    <lineage>
        <taxon>Eukaryota</taxon>
        <taxon>Fungi</taxon>
        <taxon>Dikarya</taxon>
        <taxon>Ascomycota</taxon>
        <taxon>Pezizomycotina</taxon>
        <taxon>Sordariomycetes</taxon>
        <taxon>Sordariomycetidae</taxon>
        <taxon>Sordariales</taxon>
        <taxon>Chaetomiaceae</taxon>
        <taxon>Parathielavia</taxon>
    </lineage>
</organism>
<feature type="compositionally biased region" description="Basic and acidic residues" evidence="1">
    <location>
        <begin position="51"/>
        <end position="63"/>
    </location>
</feature>
<gene>
    <name evidence="2" type="ORF">N658DRAFT_67157</name>
</gene>
<protein>
    <submittedName>
        <fullName evidence="2">Uncharacterized protein</fullName>
    </submittedName>
</protein>
<accession>A0AAN6T223</accession>
<evidence type="ECO:0000313" key="2">
    <source>
        <dbReference type="EMBL" id="KAK4101172.1"/>
    </source>
</evidence>